<dbReference type="GO" id="GO:0005634">
    <property type="term" value="C:nucleus"/>
    <property type="evidence" value="ECO:0007669"/>
    <property type="project" value="TreeGrafter"/>
</dbReference>
<dbReference type="InterPro" id="IPR019775">
    <property type="entry name" value="WD40_repeat_CS"/>
</dbReference>
<keyword evidence="8" id="KW-0812">Transmembrane</keyword>
<dbReference type="PROSITE" id="PS00678">
    <property type="entry name" value="WD_REPEATS_1"/>
    <property type="match status" value="2"/>
</dbReference>
<reference evidence="9 10" key="1">
    <citation type="submission" date="2020-05" db="EMBL/GenBank/DDBJ databases">
        <title>Vigna angularis (adzuki bean) Var. LongXiaoDou No. 4 denovo assembly.</title>
        <authorList>
            <person name="Xiang H."/>
        </authorList>
    </citation>
    <scope>NUCLEOTIDE SEQUENCE [LARGE SCALE GENOMIC DNA]</scope>
    <source>
        <tissue evidence="9">Leaf</tissue>
    </source>
</reference>
<evidence type="ECO:0000256" key="1">
    <source>
        <dbReference type="ARBA" id="ARBA00004906"/>
    </source>
</evidence>
<dbReference type="Proteomes" id="UP000743370">
    <property type="component" value="Unassembled WGS sequence"/>
</dbReference>
<feature type="region of interest" description="Disordered" evidence="7">
    <location>
        <begin position="558"/>
        <end position="621"/>
    </location>
</feature>
<dbReference type="SUPFAM" id="SSF50978">
    <property type="entry name" value="WD40 repeat-like"/>
    <property type="match status" value="1"/>
</dbReference>
<dbReference type="InterPro" id="IPR001680">
    <property type="entry name" value="WD40_rpt"/>
</dbReference>
<feature type="repeat" description="WD" evidence="6">
    <location>
        <begin position="225"/>
        <end position="266"/>
    </location>
</feature>
<feature type="repeat" description="WD" evidence="6">
    <location>
        <begin position="267"/>
        <end position="302"/>
    </location>
</feature>
<dbReference type="PROSITE" id="PS50082">
    <property type="entry name" value="WD_REPEATS_2"/>
    <property type="match status" value="4"/>
</dbReference>
<feature type="repeat" description="WD" evidence="6">
    <location>
        <begin position="478"/>
        <end position="511"/>
    </location>
</feature>
<keyword evidence="2 6" id="KW-0853">WD repeat</keyword>
<evidence type="ECO:0000256" key="7">
    <source>
        <dbReference type="SAM" id="MobiDB-lite"/>
    </source>
</evidence>
<feature type="transmembrane region" description="Helical" evidence="8">
    <location>
        <begin position="6"/>
        <end position="26"/>
    </location>
</feature>
<gene>
    <name evidence="9" type="ORF">HKW66_Vig0257480</name>
</gene>
<dbReference type="EMBL" id="JABFOF010000008">
    <property type="protein sequence ID" value="KAG2383821.1"/>
    <property type="molecule type" value="Genomic_DNA"/>
</dbReference>
<dbReference type="Pfam" id="PF00400">
    <property type="entry name" value="WD40"/>
    <property type="match status" value="4"/>
</dbReference>
<keyword evidence="3" id="KW-0677">Repeat</keyword>
<keyword evidence="8" id="KW-1133">Transmembrane helix</keyword>
<organism evidence="9 10">
    <name type="scientific">Phaseolus angularis</name>
    <name type="common">Azuki bean</name>
    <name type="synonym">Vigna angularis</name>
    <dbReference type="NCBI Taxonomy" id="3914"/>
    <lineage>
        <taxon>Eukaryota</taxon>
        <taxon>Viridiplantae</taxon>
        <taxon>Streptophyta</taxon>
        <taxon>Embryophyta</taxon>
        <taxon>Tracheophyta</taxon>
        <taxon>Spermatophyta</taxon>
        <taxon>Magnoliopsida</taxon>
        <taxon>eudicotyledons</taxon>
        <taxon>Gunneridae</taxon>
        <taxon>Pentapetalae</taxon>
        <taxon>rosids</taxon>
        <taxon>fabids</taxon>
        <taxon>Fabales</taxon>
        <taxon>Fabaceae</taxon>
        <taxon>Papilionoideae</taxon>
        <taxon>50 kb inversion clade</taxon>
        <taxon>NPAAA clade</taxon>
        <taxon>indigoferoid/millettioid clade</taxon>
        <taxon>Phaseoleae</taxon>
        <taxon>Vigna</taxon>
    </lineage>
</organism>
<evidence type="ECO:0000313" key="10">
    <source>
        <dbReference type="Proteomes" id="UP000743370"/>
    </source>
</evidence>
<sequence length="632" mass="69818">MFPLIHGAQTLPSNIVLLLPSFFLLSQTQIKSLIPNLFLLQLFVFFLSQWPWTLEALTLSSLTSPPENSSEHNAEDTIPLSLSFGKCLRPRFLPRRHSFLKQLRHQMLWSVIYYDVDCSIKVSEVIAIVIADVPVAFVFKVTVIAIDAFIRSLLGVTAVIECAVEVLEITVIVIAAPLASFTTKFAHILAVSDEDGYVSLFDTRRKCPLTSNFEENREEEKICDWVSHQNAVFDTCWIKEDMQILTASGDQTIKLWDVQEQKCLGVLIGHTGSVKSMCPHPTNADIIVSGSRDGSFRIWDLRCKSTAKGRRGEVSICSMGGVNGAHVSSQTRRTRRGKAASMSITSVLCLKDQVSVASAGAVDSVLKFWDTRNLKNSVTQTCPCPQSIEKQSLHGISSLSQDESGLFLSASCMDNRIYLYNTLQLEKGPVKSFSGCRIESFFVKSAISPDATNIVSGSSDGNAYVWKVDKPLEDPTILKTHDGEVTAVNWCSFEIGKFATCSDDFTVRIWNKNSYVSRTQCASAVRRRVMAIPSTECKILLNNGKRYSKTDEDAFLPDHKLHPISSPTPITPPKVNLSEGHTNQLSSSGFDPNAASQKTPESALKSPSSVLNPPSSLKRTIRDYFSASPRTL</sequence>
<dbReference type="Gene3D" id="2.130.10.10">
    <property type="entry name" value="YVTN repeat-like/Quinoprotein amine dehydrogenase"/>
    <property type="match status" value="2"/>
</dbReference>
<dbReference type="PRINTS" id="PR00320">
    <property type="entry name" value="GPROTEINBRPT"/>
</dbReference>
<dbReference type="PANTHER" id="PTHR22852">
    <property type="entry name" value="LETHAL 2 DENTICLELESS PROTEIN RETINOIC ACID-REGULATED NUCLEAR MATRIX-ASSOCIATED PROTEIN"/>
    <property type="match status" value="1"/>
</dbReference>
<evidence type="ECO:0000313" key="9">
    <source>
        <dbReference type="EMBL" id="KAG2383821.1"/>
    </source>
</evidence>
<dbReference type="GO" id="GO:0043161">
    <property type="term" value="P:proteasome-mediated ubiquitin-dependent protein catabolic process"/>
    <property type="evidence" value="ECO:0007669"/>
    <property type="project" value="TreeGrafter"/>
</dbReference>
<dbReference type="InterPro" id="IPR051865">
    <property type="entry name" value="WD-repeat_CDT2_adapter"/>
</dbReference>
<dbReference type="PROSITE" id="PS50294">
    <property type="entry name" value="WD_REPEATS_REGION"/>
    <property type="match status" value="2"/>
</dbReference>
<feature type="compositionally biased region" description="Low complexity" evidence="7">
    <location>
        <begin position="604"/>
        <end position="617"/>
    </location>
</feature>
<evidence type="ECO:0000256" key="2">
    <source>
        <dbReference type="ARBA" id="ARBA00022574"/>
    </source>
</evidence>
<evidence type="ECO:0000256" key="5">
    <source>
        <dbReference type="ARBA" id="ARBA00038344"/>
    </source>
</evidence>
<dbReference type="GO" id="GO:0030674">
    <property type="term" value="F:protein-macromolecule adaptor activity"/>
    <property type="evidence" value="ECO:0007669"/>
    <property type="project" value="TreeGrafter"/>
</dbReference>
<accession>A0A8T0JW18</accession>
<dbReference type="AlphaFoldDB" id="A0A8T0JW18"/>
<dbReference type="PANTHER" id="PTHR22852:SF0">
    <property type="entry name" value="DENTICLELESS PROTEIN HOMOLOG"/>
    <property type="match status" value="1"/>
</dbReference>
<dbReference type="InterPro" id="IPR020472">
    <property type="entry name" value="WD40_PAC1"/>
</dbReference>
<comment type="similarity">
    <text evidence="5">Belongs to the WD repeat cdt2 family.</text>
</comment>
<dbReference type="InterPro" id="IPR015943">
    <property type="entry name" value="WD40/YVTN_repeat-like_dom_sf"/>
</dbReference>
<feature type="repeat" description="WD" evidence="6">
    <location>
        <begin position="446"/>
        <end position="469"/>
    </location>
</feature>
<proteinExistence type="inferred from homology"/>
<evidence type="ECO:0000256" key="8">
    <source>
        <dbReference type="SAM" id="Phobius"/>
    </source>
</evidence>
<evidence type="ECO:0000256" key="6">
    <source>
        <dbReference type="PROSITE-ProRule" id="PRU00221"/>
    </source>
</evidence>
<keyword evidence="4" id="KW-0833">Ubl conjugation pathway</keyword>
<feature type="transmembrane region" description="Helical" evidence="8">
    <location>
        <begin position="33"/>
        <end position="52"/>
    </location>
</feature>
<evidence type="ECO:0000256" key="3">
    <source>
        <dbReference type="ARBA" id="ARBA00022737"/>
    </source>
</evidence>
<dbReference type="InterPro" id="IPR036322">
    <property type="entry name" value="WD40_repeat_dom_sf"/>
</dbReference>
<comment type="pathway">
    <text evidence="1">Protein modification; protein ubiquitination.</text>
</comment>
<name>A0A8T0JW18_PHAAN</name>
<protein>
    <recommendedName>
        <fullName evidence="11">Anaphase-promoting complex subunit 4 WD40 domain-containing protein</fullName>
    </recommendedName>
</protein>
<comment type="caution">
    <text evidence="9">The sequence shown here is derived from an EMBL/GenBank/DDBJ whole genome shotgun (WGS) entry which is preliminary data.</text>
</comment>
<evidence type="ECO:0008006" key="11">
    <source>
        <dbReference type="Google" id="ProtNLM"/>
    </source>
</evidence>
<dbReference type="SMART" id="SM00320">
    <property type="entry name" value="WD40"/>
    <property type="match status" value="6"/>
</dbReference>
<evidence type="ECO:0000256" key="4">
    <source>
        <dbReference type="ARBA" id="ARBA00022786"/>
    </source>
</evidence>
<keyword evidence="8" id="KW-0472">Membrane</keyword>
<feature type="compositionally biased region" description="Polar residues" evidence="7">
    <location>
        <begin position="579"/>
        <end position="600"/>
    </location>
</feature>